<organism evidence="9 10">
    <name type="scientific">Vibrio astriarenae</name>
    <dbReference type="NCBI Taxonomy" id="1481923"/>
    <lineage>
        <taxon>Bacteria</taxon>
        <taxon>Pseudomonadati</taxon>
        <taxon>Pseudomonadota</taxon>
        <taxon>Gammaproteobacteria</taxon>
        <taxon>Vibrionales</taxon>
        <taxon>Vibrionaceae</taxon>
        <taxon>Vibrio</taxon>
    </lineage>
</organism>
<comment type="subcellular location">
    <subcellularLocation>
        <location evidence="1 8">Cytoplasm</location>
    </subcellularLocation>
</comment>
<dbReference type="Gene3D" id="1.10.1270.10">
    <property type="entry name" value="TrpR-like"/>
    <property type="match status" value="1"/>
</dbReference>
<keyword evidence="7 8" id="KW-0804">Transcription</keyword>
<comment type="similarity">
    <text evidence="2 8">Belongs to the TrpR family.</text>
</comment>
<evidence type="ECO:0000256" key="4">
    <source>
        <dbReference type="ARBA" id="ARBA00022491"/>
    </source>
</evidence>
<evidence type="ECO:0000256" key="1">
    <source>
        <dbReference type="ARBA" id="ARBA00004496"/>
    </source>
</evidence>
<evidence type="ECO:0000313" key="10">
    <source>
        <dbReference type="Proteomes" id="UP000464262"/>
    </source>
</evidence>
<dbReference type="GO" id="GO:0005737">
    <property type="term" value="C:cytoplasm"/>
    <property type="evidence" value="ECO:0007669"/>
    <property type="project" value="UniProtKB-SubCell"/>
</dbReference>
<keyword evidence="5 8" id="KW-0805">Transcription regulation</keyword>
<dbReference type="PANTHER" id="PTHR38025:SF1">
    <property type="entry name" value="TRP OPERON REPRESSOR"/>
    <property type="match status" value="1"/>
</dbReference>
<protein>
    <recommendedName>
        <fullName evidence="8">Trp operon repressor homolog</fullName>
    </recommendedName>
</protein>
<dbReference type="KEGG" id="vas:GT360_03045"/>
<dbReference type="GO" id="GO:0045892">
    <property type="term" value="P:negative regulation of DNA-templated transcription"/>
    <property type="evidence" value="ECO:0007669"/>
    <property type="project" value="UniProtKB-UniRule"/>
</dbReference>
<evidence type="ECO:0000256" key="2">
    <source>
        <dbReference type="ARBA" id="ARBA00007027"/>
    </source>
</evidence>
<dbReference type="InterPro" id="IPR013335">
    <property type="entry name" value="Trp_repress_bac"/>
</dbReference>
<dbReference type="Pfam" id="PF01371">
    <property type="entry name" value="Trp_repressor"/>
    <property type="match status" value="1"/>
</dbReference>
<accession>A0A7Z2YD08</accession>
<dbReference type="GO" id="GO:0043565">
    <property type="term" value="F:sequence-specific DNA binding"/>
    <property type="evidence" value="ECO:0007669"/>
    <property type="project" value="UniProtKB-UniRule"/>
</dbReference>
<sequence length="98" mass="11076">MSLKPDYNQWEEIIALIKESVEQEQHELLLTLLMTPDEREAMLTRVNIVSELLKGDLSQRQISQMLGVGVATITRGSTELKSKTAEEKAVIEQLVLKP</sequence>
<dbReference type="HAMAP" id="MF_00475">
    <property type="entry name" value="Trp_repressor"/>
    <property type="match status" value="1"/>
</dbReference>
<name>A0A7Z2YD08_9VIBR</name>
<dbReference type="GO" id="GO:0003700">
    <property type="term" value="F:DNA-binding transcription factor activity"/>
    <property type="evidence" value="ECO:0007669"/>
    <property type="project" value="UniProtKB-UniRule"/>
</dbReference>
<dbReference type="RefSeq" id="WP_164647450.1">
    <property type="nucleotide sequence ID" value="NZ_CP047475.1"/>
</dbReference>
<reference evidence="9 10" key="1">
    <citation type="submission" date="2020-01" db="EMBL/GenBank/DDBJ databases">
        <title>Whole genome and functional gene identification of agarase of Vibrio HN897.</title>
        <authorList>
            <person name="Liu Y."/>
            <person name="Zhao Z."/>
        </authorList>
    </citation>
    <scope>NUCLEOTIDE SEQUENCE [LARGE SCALE GENOMIC DNA]</scope>
    <source>
        <strain evidence="9 10">HN897</strain>
    </source>
</reference>
<feature type="DNA-binding region" evidence="8">
    <location>
        <begin position="59"/>
        <end position="82"/>
    </location>
</feature>
<dbReference type="Proteomes" id="UP000464262">
    <property type="component" value="Chromosome 1"/>
</dbReference>
<dbReference type="NCBIfam" id="TIGR01321">
    <property type="entry name" value="TrpR"/>
    <property type="match status" value="1"/>
</dbReference>
<dbReference type="AlphaFoldDB" id="A0A7Z2YD08"/>
<evidence type="ECO:0000313" key="9">
    <source>
        <dbReference type="EMBL" id="QIA62555.1"/>
    </source>
</evidence>
<keyword evidence="3 8" id="KW-0963">Cytoplasm</keyword>
<keyword evidence="6 8" id="KW-0238">DNA-binding</keyword>
<dbReference type="PIRSF" id="PIRSF003196">
    <property type="entry name" value="Trp_repressor"/>
    <property type="match status" value="1"/>
</dbReference>
<evidence type="ECO:0000256" key="6">
    <source>
        <dbReference type="ARBA" id="ARBA00023125"/>
    </source>
</evidence>
<dbReference type="InterPro" id="IPR000831">
    <property type="entry name" value="Trp_repress"/>
</dbReference>
<keyword evidence="4 8" id="KW-0678">Repressor</keyword>
<dbReference type="EMBL" id="CP047475">
    <property type="protein sequence ID" value="QIA62555.1"/>
    <property type="molecule type" value="Genomic_DNA"/>
</dbReference>
<comment type="function">
    <text evidence="8">This protein is an aporepressor. When complexed with L-tryptophan it binds the operator region of the trp operon and prevents the initiation of transcription.</text>
</comment>
<dbReference type="InterPro" id="IPR010921">
    <property type="entry name" value="Trp_repressor/repl_initiator"/>
</dbReference>
<comment type="subunit">
    <text evidence="8">Homodimer.</text>
</comment>
<evidence type="ECO:0000256" key="3">
    <source>
        <dbReference type="ARBA" id="ARBA00022490"/>
    </source>
</evidence>
<evidence type="ECO:0000256" key="5">
    <source>
        <dbReference type="ARBA" id="ARBA00023015"/>
    </source>
</evidence>
<gene>
    <name evidence="8 9" type="primary">trpR</name>
    <name evidence="9" type="ORF">GT360_03045</name>
</gene>
<proteinExistence type="inferred from homology"/>
<keyword evidence="10" id="KW-1185">Reference proteome</keyword>
<evidence type="ECO:0000256" key="7">
    <source>
        <dbReference type="ARBA" id="ARBA00023163"/>
    </source>
</evidence>
<dbReference type="InterPro" id="IPR038116">
    <property type="entry name" value="TrpR-like_sf"/>
</dbReference>
<dbReference type="PANTHER" id="PTHR38025">
    <property type="entry name" value="TRP OPERON REPRESSOR"/>
    <property type="match status" value="1"/>
</dbReference>
<dbReference type="SUPFAM" id="SSF48295">
    <property type="entry name" value="TrpR-like"/>
    <property type="match status" value="1"/>
</dbReference>
<evidence type="ECO:0000256" key="8">
    <source>
        <dbReference type="HAMAP-Rule" id="MF_00475"/>
    </source>
</evidence>